<comment type="catalytic activity">
    <reaction evidence="1">
        <text>ATP + protein L-histidine = ADP + protein N-phospho-L-histidine.</text>
        <dbReference type="EC" id="2.7.13.3"/>
    </reaction>
</comment>
<evidence type="ECO:0000256" key="2">
    <source>
        <dbReference type="ARBA" id="ARBA00012438"/>
    </source>
</evidence>
<dbReference type="Gene3D" id="3.30.565.10">
    <property type="entry name" value="Histidine kinase-like ATPase, C-terminal domain"/>
    <property type="match status" value="1"/>
</dbReference>
<dbReference type="CDD" id="cd00082">
    <property type="entry name" value="HisKA"/>
    <property type="match status" value="1"/>
</dbReference>
<organism evidence="7 8">
    <name type="scientific">Pseudoroseomonas ludipueritiae</name>
    <dbReference type="NCBI Taxonomy" id="198093"/>
    <lineage>
        <taxon>Bacteria</taxon>
        <taxon>Pseudomonadati</taxon>
        <taxon>Pseudomonadota</taxon>
        <taxon>Alphaproteobacteria</taxon>
        <taxon>Acetobacterales</taxon>
        <taxon>Acetobacteraceae</taxon>
        <taxon>Pseudoroseomonas</taxon>
    </lineage>
</organism>
<dbReference type="Pfam" id="PF02518">
    <property type="entry name" value="HATPase_c"/>
    <property type="match status" value="1"/>
</dbReference>
<dbReference type="InterPro" id="IPR036890">
    <property type="entry name" value="HATPase_C_sf"/>
</dbReference>
<dbReference type="PANTHER" id="PTHR42878">
    <property type="entry name" value="TWO-COMPONENT HISTIDINE KINASE"/>
    <property type="match status" value="1"/>
</dbReference>
<dbReference type="SUPFAM" id="SSF55781">
    <property type="entry name" value="GAF domain-like"/>
    <property type="match status" value="1"/>
</dbReference>
<dbReference type="PRINTS" id="PR00344">
    <property type="entry name" value="BCTRLSENSOR"/>
</dbReference>
<keyword evidence="3" id="KW-0597">Phosphoprotein</keyword>
<dbReference type="GO" id="GO:0016301">
    <property type="term" value="F:kinase activity"/>
    <property type="evidence" value="ECO:0007669"/>
    <property type="project" value="UniProtKB-KW"/>
</dbReference>
<dbReference type="InterPro" id="IPR036097">
    <property type="entry name" value="HisK_dim/P_sf"/>
</dbReference>
<dbReference type="InterPro" id="IPR005467">
    <property type="entry name" value="His_kinase_dom"/>
</dbReference>
<evidence type="ECO:0000313" key="7">
    <source>
        <dbReference type="EMBL" id="MBC9175537.1"/>
    </source>
</evidence>
<dbReference type="PROSITE" id="PS50109">
    <property type="entry name" value="HIS_KIN"/>
    <property type="match status" value="1"/>
</dbReference>
<dbReference type="SMART" id="SM00387">
    <property type="entry name" value="HATPase_c"/>
    <property type="match status" value="1"/>
</dbReference>
<dbReference type="RefSeq" id="WP_187776693.1">
    <property type="nucleotide sequence ID" value="NZ_JACTUZ010000001.1"/>
</dbReference>
<evidence type="ECO:0000256" key="1">
    <source>
        <dbReference type="ARBA" id="ARBA00000085"/>
    </source>
</evidence>
<dbReference type="InterPro" id="IPR029016">
    <property type="entry name" value="GAF-like_dom_sf"/>
</dbReference>
<reference evidence="7 8" key="1">
    <citation type="journal article" date="2009" name="Int. J. Syst. Evol. Microbiol.">
        <title>Transfer of Teichococcus ludipueritiae and Muricoccus roseus to the genus Roseomonas, as Roseomonas ludipueritiae comb. nov. and Roseomonas rosea comb. nov., respectively, and emended description of the genus Roseomonas.</title>
        <authorList>
            <person name="Sanchez-Porro C."/>
            <person name="Gallego V."/>
            <person name="Busse H.J."/>
            <person name="Kampfer P."/>
            <person name="Ventosa A."/>
        </authorList>
    </citation>
    <scope>NUCLEOTIDE SEQUENCE [LARGE SCALE GENOMIC DNA]</scope>
    <source>
        <strain evidence="7 8">DSM 14915</strain>
    </source>
</reference>
<dbReference type="Proteomes" id="UP000603940">
    <property type="component" value="Unassembled WGS sequence"/>
</dbReference>
<dbReference type="EC" id="2.7.13.3" evidence="2"/>
<dbReference type="InterPro" id="IPR004358">
    <property type="entry name" value="Sig_transdc_His_kin-like_C"/>
</dbReference>
<evidence type="ECO:0000259" key="6">
    <source>
        <dbReference type="PROSITE" id="PS50109"/>
    </source>
</evidence>
<dbReference type="Gene3D" id="3.30.450.40">
    <property type="match status" value="1"/>
</dbReference>
<dbReference type="PANTHER" id="PTHR42878:SF13">
    <property type="entry name" value="HISTIDINE KINASE"/>
    <property type="match status" value="1"/>
</dbReference>
<dbReference type="SMART" id="SM00388">
    <property type="entry name" value="HisKA"/>
    <property type="match status" value="1"/>
</dbReference>
<proteinExistence type="predicted"/>
<dbReference type="InterPro" id="IPR003018">
    <property type="entry name" value="GAF"/>
</dbReference>
<accession>A0ABR7R1C5</accession>
<dbReference type="Gene3D" id="1.10.287.130">
    <property type="match status" value="1"/>
</dbReference>
<keyword evidence="8" id="KW-1185">Reference proteome</keyword>
<comment type="caution">
    <text evidence="7">The sequence shown here is derived from an EMBL/GenBank/DDBJ whole genome shotgun (WGS) entry which is preliminary data.</text>
</comment>
<keyword evidence="4" id="KW-0808">Transferase</keyword>
<dbReference type="SMART" id="SM00065">
    <property type="entry name" value="GAF"/>
    <property type="match status" value="1"/>
</dbReference>
<evidence type="ECO:0000313" key="8">
    <source>
        <dbReference type="Proteomes" id="UP000603940"/>
    </source>
</evidence>
<evidence type="ECO:0000256" key="5">
    <source>
        <dbReference type="ARBA" id="ARBA00022777"/>
    </source>
</evidence>
<dbReference type="CDD" id="cd00075">
    <property type="entry name" value="HATPase"/>
    <property type="match status" value="1"/>
</dbReference>
<dbReference type="InterPro" id="IPR050351">
    <property type="entry name" value="BphY/WalK/GraS-like"/>
</dbReference>
<dbReference type="EMBL" id="JACTUZ010000001">
    <property type="protein sequence ID" value="MBC9175537.1"/>
    <property type="molecule type" value="Genomic_DNA"/>
</dbReference>
<name>A0ABR7R1C5_9PROT</name>
<feature type="domain" description="Histidine kinase" evidence="6">
    <location>
        <begin position="184"/>
        <end position="395"/>
    </location>
</feature>
<dbReference type="InterPro" id="IPR003594">
    <property type="entry name" value="HATPase_dom"/>
</dbReference>
<evidence type="ECO:0000256" key="3">
    <source>
        <dbReference type="ARBA" id="ARBA00022553"/>
    </source>
</evidence>
<dbReference type="SUPFAM" id="SSF47384">
    <property type="entry name" value="Homodimeric domain of signal transducing histidine kinase"/>
    <property type="match status" value="1"/>
</dbReference>
<dbReference type="Pfam" id="PF01590">
    <property type="entry name" value="GAF"/>
    <property type="match status" value="1"/>
</dbReference>
<evidence type="ECO:0000256" key="4">
    <source>
        <dbReference type="ARBA" id="ARBA00022679"/>
    </source>
</evidence>
<protein>
    <recommendedName>
        <fullName evidence="2">histidine kinase</fullName>
        <ecNumber evidence="2">2.7.13.3</ecNumber>
    </recommendedName>
</protein>
<gene>
    <name evidence="7" type="ORF">IBL25_01085</name>
</gene>
<keyword evidence="5 7" id="KW-0418">Kinase</keyword>
<sequence>MSDATDDVLATDVAAVARIDAVPAILDVVCRTTGMGFAAVARVTEDRWIACSVRDDIGFGLKPGSELKIETTICNEIRDSRVPVVIDNVAEDPLFCRHHTPSLYKFQSYISVPVMLPDGSFFGTLCAIDPRPMRLNTPEVTGMFQLFADLIAFHLDALRRLDTSEADLLDERQSSGLREQFVAVLGHDLRNPLASIAAASRMLLRMALPDEAQPLIGMIQSSVSRMSGMIDNVTDFARGRLGGGLVLQPQEAAPVRAMLEQVIAELRSAHPDRDIESDLDAVGALRCDPGRIGQLLSNLLANALTHGAPDSPVRVQGRMDGAFFELSVANAGEPIPPAVMRELFRPFFRAGTKQAGQGLGLGLYIADEIARAHGGTLGAVSSLAETRFTFRMPAG</sequence>
<dbReference type="SUPFAM" id="SSF55874">
    <property type="entry name" value="ATPase domain of HSP90 chaperone/DNA topoisomerase II/histidine kinase"/>
    <property type="match status" value="1"/>
</dbReference>
<dbReference type="Pfam" id="PF00512">
    <property type="entry name" value="HisKA"/>
    <property type="match status" value="1"/>
</dbReference>
<dbReference type="InterPro" id="IPR003661">
    <property type="entry name" value="HisK_dim/P_dom"/>
</dbReference>